<feature type="region of interest" description="Disordered" evidence="1">
    <location>
        <begin position="261"/>
        <end position="281"/>
    </location>
</feature>
<dbReference type="AlphaFoldDB" id="A0A4P9WKM5"/>
<protein>
    <submittedName>
        <fullName evidence="2">Uncharacterized protein</fullName>
    </submittedName>
</protein>
<evidence type="ECO:0000313" key="3">
    <source>
        <dbReference type="Proteomes" id="UP000269721"/>
    </source>
</evidence>
<sequence>MLWYMQKAEEADLFAHEVLQGGACQGVLVEWVSRVAVNEASLEGEGPRCVVNVMGGVADGVDEDSGNRFRESASGTVLRFTVGDFHLPTCLTIRQVVLGQKVAEGVVIYGQAESDAKDLAVEPAKRVDDLMSQMGLSEWYGARERFEAATSGLDGRHSDRDSTRVQLDDVGAVFEANGVCGDIRVHCRDPVGELVHHYVGVQLEANISSSDMARSLFTPMEQRQQLAKDLDVSFGFEYGNIDLARGLGDNSGGEFVALSTPGGRKAFGPQEGGSHAASHCR</sequence>
<dbReference type="Proteomes" id="UP000269721">
    <property type="component" value="Unassembled WGS sequence"/>
</dbReference>
<keyword evidence="3" id="KW-1185">Reference proteome</keyword>
<organism evidence="2 3">
    <name type="scientific">Blyttiomyces helicus</name>
    <dbReference type="NCBI Taxonomy" id="388810"/>
    <lineage>
        <taxon>Eukaryota</taxon>
        <taxon>Fungi</taxon>
        <taxon>Fungi incertae sedis</taxon>
        <taxon>Chytridiomycota</taxon>
        <taxon>Chytridiomycota incertae sedis</taxon>
        <taxon>Chytridiomycetes</taxon>
        <taxon>Chytridiomycetes incertae sedis</taxon>
        <taxon>Blyttiomyces</taxon>
    </lineage>
</organism>
<proteinExistence type="predicted"/>
<dbReference type="EMBL" id="KZ994767">
    <property type="protein sequence ID" value="RKO92128.1"/>
    <property type="molecule type" value="Genomic_DNA"/>
</dbReference>
<evidence type="ECO:0000256" key="1">
    <source>
        <dbReference type="SAM" id="MobiDB-lite"/>
    </source>
</evidence>
<evidence type="ECO:0000313" key="2">
    <source>
        <dbReference type="EMBL" id="RKO92128.1"/>
    </source>
</evidence>
<accession>A0A4P9WKM5</accession>
<reference evidence="3" key="1">
    <citation type="journal article" date="2018" name="Nat. Microbiol.">
        <title>Leveraging single-cell genomics to expand the fungal tree of life.</title>
        <authorList>
            <person name="Ahrendt S.R."/>
            <person name="Quandt C.A."/>
            <person name="Ciobanu D."/>
            <person name="Clum A."/>
            <person name="Salamov A."/>
            <person name="Andreopoulos B."/>
            <person name="Cheng J.F."/>
            <person name="Woyke T."/>
            <person name="Pelin A."/>
            <person name="Henrissat B."/>
            <person name="Reynolds N.K."/>
            <person name="Benny G.L."/>
            <person name="Smith M.E."/>
            <person name="James T.Y."/>
            <person name="Grigoriev I.V."/>
        </authorList>
    </citation>
    <scope>NUCLEOTIDE SEQUENCE [LARGE SCALE GENOMIC DNA]</scope>
</reference>
<name>A0A4P9WKM5_9FUNG</name>
<gene>
    <name evidence="2" type="ORF">BDK51DRAFT_26945</name>
</gene>